<gene>
    <name evidence="1" type="ORF">SMTD_LOCUS18774</name>
</gene>
<dbReference type="AlphaFoldDB" id="A0A183PWN8"/>
<sequence length="44" mass="5281">MLDQTYPESGLLTMLSNVQYKVFPKYIKQFVHYIEILYPLNVDK</sequence>
<accession>A0A183PWN8</accession>
<keyword evidence="2" id="KW-1185">Reference proteome</keyword>
<reference evidence="1 2" key="1">
    <citation type="submission" date="2018-11" db="EMBL/GenBank/DDBJ databases">
        <authorList>
            <consortium name="Pathogen Informatics"/>
        </authorList>
    </citation>
    <scope>NUCLEOTIDE SEQUENCE [LARGE SCALE GENOMIC DNA]</scope>
    <source>
        <strain>Denwood</strain>
        <strain evidence="2">Zambia</strain>
    </source>
</reference>
<dbReference type="Proteomes" id="UP000269396">
    <property type="component" value="Unassembled WGS sequence"/>
</dbReference>
<proteinExistence type="predicted"/>
<evidence type="ECO:0000313" key="1">
    <source>
        <dbReference type="EMBL" id="VDP77992.1"/>
    </source>
</evidence>
<organism evidence="1 2">
    <name type="scientific">Schistosoma mattheei</name>
    <dbReference type="NCBI Taxonomy" id="31246"/>
    <lineage>
        <taxon>Eukaryota</taxon>
        <taxon>Metazoa</taxon>
        <taxon>Spiralia</taxon>
        <taxon>Lophotrochozoa</taxon>
        <taxon>Platyhelminthes</taxon>
        <taxon>Trematoda</taxon>
        <taxon>Digenea</taxon>
        <taxon>Strigeidida</taxon>
        <taxon>Schistosomatoidea</taxon>
        <taxon>Schistosomatidae</taxon>
        <taxon>Schistosoma</taxon>
    </lineage>
</organism>
<dbReference type="EMBL" id="UZAL01041092">
    <property type="protein sequence ID" value="VDP77992.1"/>
    <property type="molecule type" value="Genomic_DNA"/>
</dbReference>
<protein>
    <submittedName>
        <fullName evidence="1">Uncharacterized protein</fullName>
    </submittedName>
</protein>
<evidence type="ECO:0000313" key="2">
    <source>
        <dbReference type="Proteomes" id="UP000269396"/>
    </source>
</evidence>
<name>A0A183PWN8_9TREM</name>